<protein>
    <submittedName>
        <fullName evidence="1">Acyloxyacyl hydrolase</fullName>
    </submittedName>
</protein>
<dbReference type="AlphaFoldDB" id="A0A2N7UJK3"/>
<reference evidence="1 2" key="1">
    <citation type="submission" date="2018-01" db="EMBL/GenBank/DDBJ databases">
        <title>Halomonas endophytica sp. nov., isolated from storage liquid in the stems of Populus euphratica.</title>
        <authorList>
            <person name="Chen C."/>
        </authorList>
    </citation>
    <scope>NUCLEOTIDE SEQUENCE [LARGE SCALE GENOMIC DNA]</scope>
    <source>
        <strain evidence="1 2">BZ-SZ-XJ27</strain>
    </source>
</reference>
<organism evidence="1 2">
    <name type="scientific">Halomonas urumqiensis</name>
    <dbReference type="NCBI Taxonomy" id="1684789"/>
    <lineage>
        <taxon>Bacteria</taxon>
        <taxon>Pseudomonadati</taxon>
        <taxon>Pseudomonadota</taxon>
        <taxon>Gammaproteobacteria</taxon>
        <taxon>Oceanospirillales</taxon>
        <taxon>Halomonadaceae</taxon>
        <taxon>Halomonas</taxon>
    </lineage>
</organism>
<keyword evidence="1" id="KW-0378">Hydrolase</keyword>
<dbReference type="OrthoDB" id="9797122at2"/>
<dbReference type="Gene3D" id="2.40.160.20">
    <property type="match status" value="1"/>
</dbReference>
<keyword evidence="2" id="KW-1185">Reference proteome</keyword>
<dbReference type="InterPro" id="IPR018550">
    <property type="entry name" value="Lipid-A_deacylase-rel"/>
</dbReference>
<proteinExistence type="predicted"/>
<dbReference type="Pfam" id="PF09411">
    <property type="entry name" value="PagL"/>
    <property type="match status" value="1"/>
</dbReference>
<comment type="caution">
    <text evidence="1">The sequence shown here is derived from an EMBL/GenBank/DDBJ whole genome shotgun (WGS) entry which is preliminary data.</text>
</comment>
<name>A0A2N7UJK3_9GAMM</name>
<dbReference type="RefSeq" id="WP_102587830.1">
    <property type="nucleotide sequence ID" value="NZ_BNAE01000002.1"/>
</dbReference>
<accession>A0A2N7UJK3</accession>
<dbReference type="Proteomes" id="UP000235547">
    <property type="component" value="Unassembled WGS sequence"/>
</dbReference>
<sequence>MEKREPREKGIKKKGGLRVKDVTLRHALAAMIFASLLVGTPAMADLQVDAGATNESTAVVKISLDKQLSLEHFHPRLSLRLTTGVLLLSETHRAGNAAWVLSPALRFTFAGNRGLFIEGGIGAAFFLEPQLGSRQLSTTFQFEDRLAMGRAFGDGELSLAVTHYSNGGIKRPNEGFETLTLGYRWKL</sequence>
<dbReference type="GO" id="GO:0016787">
    <property type="term" value="F:hydrolase activity"/>
    <property type="evidence" value="ECO:0007669"/>
    <property type="project" value="UniProtKB-KW"/>
</dbReference>
<evidence type="ECO:0000313" key="2">
    <source>
        <dbReference type="Proteomes" id="UP000235547"/>
    </source>
</evidence>
<evidence type="ECO:0000313" key="1">
    <source>
        <dbReference type="EMBL" id="PMR80612.1"/>
    </source>
</evidence>
<gene>
    <name evidence="1" type="ORF">C1H70_08015</name>
</gene>
<dbReference type="EMBL" id="PNRG01000015">
    <property type="protein sequence ID" value="PMR80612.1"/>
    <property type="molecule type" value="Genomic_DNA"/>
</dbReference>